<feature type="transmembrane region" description="Helical" evidence="6">
    <location>
        <begin position="29"/>
        <end position="50"/>
    </location>
</feature>
<feature type="transmembrane region" description="Helical" evidence="6">
    <location>
        <begin position="497"/>
        <end position="524"/>
    </location>
</feature>
<gene>
    <name evidence="8" type="ORF">INF20_05570</name>
</gene>
<feature type="transmembrane region" description="Helical" evidence="6">
    <location>
        <begin position="116"/>
        <end position="139"/>
    </location>
</feature>
<feature type="transmembrane region" description="Helical" evidence="6">
    <location>
        <begin position="253"/>
        <end position="278"/>
    </location>
</feature>
<evidence type="ECO:0000256" key="4">
    <source>
        <dbReference type="ARBA" id="ARBA00022989"/>
    </source>
</evidence>
<dbReference type="EMBL" id="JADCKA010000008">
    <property type="protein sequence ID" value="MBE5035749.1"/>
    <property type="molecule type" value="Genomic_DNA"/>
</dbReference>
<dbReference type="Proteomes" id="UP001516588">
    <property type="component" value="Unassembled WGS sequence"/>
</dbReference>
<dbReference type="PANTHER" id="PTHR46795:SF3">
    <property type="entry name" value="ABC TRANSPORTER PERMEASE"/>
    <property type="match status" value="1"/>
</dbReference>
<evidence type="ECO:0000313" key="8">
    <source>
        <dbReference type="EMBL" id="MBE5035749.1"/>
    </source>
</evidence>
<feature type="transmembrane region" description="Helical" evidence="6">
    <location>
        <begin position="168"/>
        <end position="186"/>
    </location>
</feature>
<keyword evidence="3 6" id="KW-0812">Transmembrane</keyword>
<dbReference type="InterPro" id="IPR027022">
    <property type="entry name" value="ABC_permease_BceB-typ"/>
</dbReference>
<evidence type="ECO:0000313" key="9">
    <source>
        <dbReference type="Proteomes" id="UP001516588"/>
    </source>
</evidence>
<dbReference type="Pfam" id="PF02687">
    <property type="entry name" value="FtsX"/>
    <property type="match status" value="1"/>
</dbReference>
<sequence length="626" mass="70722">MFYIIVSLSGNPDLENTLGGSALKSLLGLGTWVTGLFAFIFLFYTFSFLFKRRKKEIGIYNVLGMEKKHISRVIAGEILIVFLISIILGLVIGMLLDKLMFLIVAKIIGAKASMGFYVSVEGLVKTVLLLAAIFILIFLNSIRQVHFNNPIELLKGGNIGEREPKAKWILALLGIICVGIGYYISLTTDNIVTAMSTFLIAVVLVIVGTYMLFVAGSIAILKLLKKNKKYYYKSSHFISVSGMIYRMKQNGVGLANICIISTMILIMLASTCTLWVGVNETVDRLYPNDVQVTARLPQAKAEMLFDNLENQLKINDIKTENVLKYRSLEVDAEQKGNTFYTYGDNNVVDSNMRTLYFLTCDDYNRIMGTDINLLSDNQVMVSAPEKDYKGDSISINENSYQVIKIDNQNLKTVPEKGSIYPSQFVIVKNQQVMDKIKNNVENHGEGLLNDEWNYVCNANVTKEQGERIIDNINNNLSEEESYWVNCNFRNVSEEAIVGMYAGLMFVGIFLSILFLMTMVLIIYYKQISEGYDDRNRYRIMQNVGLDKREIKRSIRSQVMTVFFLPLIVACAHVAAAFPLIGRMLEGFGMMNIWLYVKVTLLALAVFAIFYAAVYTLTSKLYYKIVN</sequence>
<keyword evidence="2 6" id="KW-1003">Cell membrane</keyword>
<evidence type="ECO:0000259" key="7">
    <source>
        <dbReference type="Pfam" id="PF02687"/>
    </source>
</evidence>
<keyword evidence="9" id="KW-1185">Reference proteome</keyword>
<dbReference type="PIRSF" id="PIRSF018968">
    <property type="entry name" value="ABC_permease_BceB"/>
    <property type="match status" value="1"/>
</dbReference>
<organism evidence="8 9">
    <name type="scientific">Gallibacter intestinalis</name>
    <dbReference type="NCBI Taxonomy" id="2779356"/>
    <lineage>
        <taxon>Bacteria</taxon>
        <taxon>Bacillati</taxon>
        <taxon>Bacillota</taxon>
        <taxon>Clostridia</taxon>
        <taxon>Eubacteriales</taxon>
        <taxon>Eubacteriaceae</taxon>
        <taxon>Gallibacter</taxon>
    </lineage>
</organism>
<feature type="transmembrane region" description="Helical" evidence="6">
    <location>
        <begin position="592"/>
        <end position="613"/>
    </location>
</feature>
<comment type="similarity">
    <text evidence="6">Belongs to the ABC-4 integral membrane protein family.</text>
</comment>
<dbReference type="InterPro" id="IPR052536">
    <property type="entry name" value="ABC-4_Integral_Memb_Prot"/>
</dbReference>
<comment type="caution">
    <text evidence="8">The sequence shown here is derived from an EMBL/GenBank/DDBJ whole genome shotgun (WGS) entry which is preliminary data.</text>
</comment>
<reference evidence="8 9" key="1">
    <citation type="submission" date="2020-10" db="EMBL/GenBank/DDBJ databases">
        <title>ChiBAC.</title>
        <authorList>
            <person name="Zenner C."/>
            <person name="Hitch T.C.A."/>
            <person name="Clavel T."/>
        </authorList>
    </citation>
    <scope>NUCLEOTIDE SEQUENCE [LARGE SCALE GENOMIC DNA]</scope>
    <source>
        <strain evidence="8 9">DSM 108706</strain>
    </source>
</reference>
<evidence type="ECO:0000256" key="3">
    <source>
        <dbReference type="ARBA" id="ARBA00022692"/>
    </source>
</evidence>
<keyword evidence="4 6" id="KW-1133">Transmembrane helix</keyword>
<evidence type="ECO:0000256" key="2">
    <source>
        <dbReference type="ARBA" id="ARBA00022475"/>
    </source>
</evidence>
<feature type="transmembrane region" description="Helical" evidence="6">
    <location>
        <begin position="198"/>
        <end position="224"/>
    </location>
</feature>
<feature type="domain" description="ABC3 transporter permease C-terminal" evidence="7">
    <location>
        <begin position="33"/>
        <end position="143"/>
    </location>
</feature>
<evidence type="ECO:0000256" key="1">
    <source>
        <dbReference type="ARBA" id="ARBA00004651"/>
    </source>
</evidence>
<dbReference type="PANTHER" id="PTHR46795">
    <property type="entry name" value="ABC TRANSPORTER PERMEASE-RELATED-RELATED"/>
    <property type="match status" value="1"/>
</dbReference>
<evidence type="ECO:0000256" key="5">
    <source>
        <dbReference type="ARBA" id="ARBA00023136"/>
    </source>
</evidence>
<evidence type="ECO:0000256" key="6">
    <source>
        <dbReference type="PIRNR" id="PIRNR018968"/>
    </source>
</evidence>
<feature type="transmembrane region" description="Helical" evidence="6">
    <location>
        <begin position="558"/>
        <end position="580"/>
    </location>
</feature>
<feature type="transmembrane region" description="Helical" evidence="6">
    <location>
        <begin position="70"/>
        <end position="96"/>
    </location>
</feature>
<keyword evidence="6" id="KW-0813">Transport</keyword>
<dbReference type="InterPro" id="IPR003838">
    <property type="entry name" value="ABC3_permease_C"/>
</dbReference>
<accession>A0ABR9QXZ7</accession>
<proteinExistence type="inferred from homology"/>
<name>A0ABR9QXZ7_9FIRM</name>
<comment type="subcellular location">
    <subcellularLocation>
        <location evidence="1 6">Cell membrane</location>
        <topology evidence="1 6">Multi-pass membrane protein</topology>
    </subcellularLocation>
</comment>
<protein>
    <submittedName>
        <fullName evidence="8">FtsX-like permease family protein</fullName>
    </submittedName>
</protein>
<keyword evidence="5 6" id="KW-0472">Membrane</keyword>